<protein>
    <submittedName>
        <fullName evidence="3">Uncharacterized protein LOC104727148</fullName>
    </submittedName>
</protein>
<proteinExistence type="predicted"/>
<sequence length="234" mass="26801">MYINTESLFYQTYPSTKSSSLILDFVSIKKKMGVMEKKLRSLKCEVRIAEARNVEIKSQASTLFIRFYLSAGYNRKIEVNTRQISSKSDQLMWDQSFGLECQGNEAAVQEMKQQRIVFELRRKKTSSFLRKSSRSEVVGTGEVSWESVFESPGMEIERFVVMDDSKSPVFRDEKPMLLKVALKVQALEETEKKMNKKEERLEKLCSVCSSSRDCGSCSCLDYEAFALACALDCI</sequence>
<gene>
    <name evidence="3" type="primary">LOC104727148</name>
</gene>
<keyword evidence="2" id="KW-1185">Reference proteome</keyword>
<accession>A0ABM0UQA5</accession>
<dbReference type="InterPro" id="IPR035892">
    <property type="entry name" value="C2_domain_sf"/>
</dbReference>
<dbReference type="Gene3D" id="2.60.40.150">
    <property type="entry name" value="C2 domain"/>
    <property type="match status" value="1"/>
</dbReference>
<evidence type="ECO:0000256" key="1">
    <source>
        <dbReference type="SAM" id="Coils"/>
    </source>
</evidence>
<dbReference type="Proteomes" id="UP000694864">
    <property type="component" value="Chromosome 11"/>
</dbReference>
<reference evidence="2" key="1">
    <citation type="journal article" date="2014" name="Nat. Commun.">
        <title>The emerging biofuel crop Camelina sativa retains a highly undifferentiated hexaploid genome structure.</title>
        <authorList>
            <person name="Kagale S."/>
            <person name="Koh C."/>
            <person name="Nixon J."/>
            <person name="Bollina V."/>
            <person name="Clarke W.E."/>
            <person name="Tuteja R."/>
            <person name="Spillane C."/>
            <person name="Robinson S.J."/>
            <person name="Links M.G."/>
            <person name="Clarke C."/>
            <person name="Higgins E.E."/>
            <person name="Huebert T."/>
            <person name="Sharpe A.G."/>
            <person name="Parkin I.A."/>
        </authorList>
    </citation>
    <scope>NUCLEOTIDE SEQUENCE [LARGE SCALE GENOMIC DNA]</scope>
    <source>
        <strain evidence="2">cv. DH55</strain>
    </source>
</reference>
<dbReference type="GeneID" id="104727148"/>
<dbReference type="PANTHER" id="PTHR35503:SF2">
    <property type="entry name" value="OS04G0455700 PROTEIN"/>
    <property type="match status" value="1"/>
</dbReference>
<dbReference type="RefSeq" id="XP_010444469.1">
    <property type="nucleotide sequence ID" value="XM_010446167.2"/>
</dbReference>
<feature type="coiled-coil region" evidence="1">
    <location>
        <begin position="32"/>
        <end position="59"/>
    </location>
</feature>
<keyword evidence="1" id="KW-0175">Coiled coil</keyword>
<feature type="coiled-coil region" evidence="1">
    <location>
        <begin position="180"/>
        <end position="207"/>
    </location>
</feature>
<name>A0ABM0UQA5_CAMSA</name>
<organism evidence="2 3">
    <name type="scientific">Camelina sativa</name>
    <name type="common">False flax</name>
    <name type="synonym">Myagrum sativum</name>
    <dbReference type="NCBI Taxonomy" id="90675"/>
    <lineage>
        <taxon>Eukaryota</taxon>
        <taxon>Viridiplantae</taxon>
        <taxon>Streptophyta</taxon>
        <taxon>Embryophyta</taxon>
        <taxon>Tracheophyta</taxon>
        <taxon>Spermatophyta</taxon>
        <taxon>Magnoliopsida</taxon>
        <taxon>eudicotyledons</taxon>
        <taxon>Gunneridae</taxon>
        <taxon>Pentapetalae</taxon>
        <taxon>rosids</taxon>
        <taxon>malvids</taxon>
        <taxon>Brassicales</taxon>
        <taxon>Brassicaceae</taxon>
        <taxon>Camelineae</taxon>
        <taxon>Camelina</taxon>
    </lineage>
</organism>
<reference evidence="3" key="2">
    <citation type="submission" date="2025-08" db="UniProtKB">
        <authorList>
            <consortium name="RefSeq"/>
        </authorList>
    </citation>
    <scope>IDENTIFICATION</scope>
    <source>
        <tissue evidence="3">Leaf</tissue>
    </source>
</reference>
<evidence type="ECO:0000313" key="2">
    <source>
        <dbReference type="Proteomes" id="UP000694864"/>
    </source>
</evidence>
<dbReference type="PANTHER" id="PTHR35503">
    <property type="entry name" value="OSJNBA0006M15.15 PROTEIN"/>
    <property type="match status" value="1"/>
</dbReference>
<evidence type="ECO:0000313" key="3">
    <source>
        <dbReference type="RefSeq" id="XP_010444469.1"/>
    </source>
</evidence>